<dbReference type="GO" id="GO:0060294">
    <property type="term" value="P:cilium movement involved in cell motility"/>
    <property type="evidence" value="ECO:0007669"/>
    <property type="project" value="TreeGrafter"/>
</dbReference>
<dbReference type="GO" id="GO:0097729">
    <property type="term" value="C:9+2 motile cilium"/>
    <property type="evidence" value="ECO:0007669"/>
    <property type="project" value="TreeGrafter"/>
</dbReference>
<dbReference type="InterPro" id="IPR027417">
    <property type="entry name" value="P-loop_NTPase"/>
</dbReference>
<gene>
    <name evidence="3" type="ORF">A3770_07p46470</name>
</gene>
<dbReference type="STRING" id="1764295.A0A5B8MNQ9"/>
<dbReference type="GO" id="GO:0045505">
    <property type="term" value="F:dynein intermediate chain binding"/>
    <property type="evidence" value="ECO:0007669"/>
    <property type="project" value="InterPro"/>
</dbReference>
<keyword evidence="1" id="KW-0175">Coiled coil</keyword>
<dbReference type="Gene3D" id="3.20.180.20">
    <property type="entry name" value="Dynein heavy chain, N-terminal domain 2"/>
    <property type="match status" value="1"/>
</dbReference>
<keyword evidence="4" id="KW-1185">Reference proteome</keyword>
<sequence>MDPLKENESRGSGIPRLDRYKPSQPAEEEAGGPGVLGVIKSKSKSGQFFRVPRPPAKGKPSALPERKDTSSRRDPYESHTVKVQIGVTTGVELVMLLGESHQGTDELSHHVYYFVESEPANVILRNPYELVLVTKVDCEGKDFFTITKSGVTEFSRKNGTETTPLLDWLKFRNMFNMINKDPFRFPLMKAFKIYKAFYAWKCAARIWKMESAREKLKVNLFLLNPTFNPALLHVQEVVLSCGLENVVDHADPEASPRKKKGDQRLLSAFGSAIEVFQSKTRLEGGSGHMESLSKRLHQCFIEVNRQIGELQAHIQMIVNTVCHEFSDIQFSSDKEQDWMDKISDVDMTVRDIKFMFPQRSPNRNQNTFLNENIVEIFSKSQNQQKIIISFVRLVEVIIASAIAETMKETTEQIHSMILSENRSIVTLKTQYGAEGVSIMPPVRGLTKFFTKSFRDMADVSVKLKRPLVFPLTKNNEVPPQFQRKNFVALKDLVDGFGINIERAGGQAEAHIVSQFEALVEVNSRLLSIPQSEEFKEAMNEARYISSGRVEELKLNPRTFSKNLIVIRDWLDLIDGTMTESQVNPLLLDLSDLKTNLQEDLTAAYNLFVERLHGCLEYHGRHILDEMVYNSYDIKTLSDDLQLFVDECVRVEQDAYSTEDRVNIIGSFFDSLRKVLKYVDKSDSFNQRLEENFSTAEVLMNEVERLLRNKIQVSNATQIKKSWDKFLDEKANYLRTLRTLSTDIVNHCQVYINQLLLTVDCFCDEIQAIEGKLSSDDSFDTSEDMKDSMQKHVSFQLMKIETEIKKKGETSDNLQDMLKWWINTQAMLQTLNPGGNTADIWQRNEAIRAAKERGKSLFEHVNSVFHWKKKFWLSDILIWMEVYERLTTIRPFSSDLSQETLAEVNSAVNGHIEILNERLDWANKSNFVCKETSLIKEIVQAGEAWINTLNTFNEMISNPNHPSSVQLRHRLTVEMKRKGKSLLECTLADIHGRSASGFSLEKNQVKQEEDNYGKALFDLFHVERQMRGTYFMINSRVSSNGSIHLITNFMEIFQAIEKAEQVIVNTSALAESLKAVDMGENTKELHIEMNRVSDMVQGIRYGTEILYQAQSYYLLFSRLSASVTFFKCAGLGYVNDCIYIKQRWQDEIIGPLTSQKQISILSASHEMDIMLSNAKSPATDVLEALHELYNTIVEADILLVAREAYPRLYFIPDSILLHSLAYEDDPQKLLKKFFMLCYSGVARLDVEESEIVMEGTKNQPLEIQEKHIVAIYGEQGERIPLGEPLLFSHVEGGGILSKTPQTKSESKPDELTVWAVKLEDEIKETMKVSLAECNDKLTELEIDEWIDSFPLQSIWLTNEIMWVKHVESHLPANKGELAKLGEQMSKKVNHLSNRLVQLYPVAHEFQLKIKKIESLIYSGICHRDIAQHLSASRIEDVSDFSWQKFVRYYWNKDKRCCYVACGFSMDNEGTGFEYGFEYLGDNFTSHMFNQGLSMSSNAVLGLAHATFGTSCVTPVSQVVGAGIQNEAIKAMAVICGKHLVVQDASRVVTNDSKDSWEKFFLACRKSKSWMQLIGVDWFDFALVSKMMVALDEVRMKLSSDLVLSKDYSSVRYFVSTDQRYEARYRSHSSPLEKVARKVCVMDWSFQVAFEAAIELKLRSCGQRDDTNIAKELSMVISSIVRMMQKYMRKGVGMNSVLTISKQIVHQVKTHDMDFGNCRFVILNALKKGLGQFLSKSREAQVEELYWQLLAGHRDTFGEEEALANFDLDTETDLDLNQYLHKDQLKKGYAYYSDSLKQKCLQMLDAISEDKKSILVAGSPGSGKSALIKAVFEAFETKLMKNKNAVRRIYTEADLEDINFLVSNHLLIGAREAHRLKLLLVDVKISGGTEDAKGQKERNVDQNIILDGILTNQATMKALKEKDSAELEGYSNIPRLIVECISLENVSPALLTSVHMVHCGHAELLSLGKFWECSLEAFEAHFKGTPIVEVVGVHKMLKGIPLPYMLAKYSKLFTVVNVDATEIIADHFKVVKVFFDLLQHYLTKHMSQVEVMSSNSKDKTRWETIKLCLFSLAWSLESQLLRANHGEKQGFEREIVRPIVDKYMRDVELGIKLDNILDYDVTVTSSGHFQLSPIEDPTAVYNDSEGNLGMVDGVIITNGVYLQRKMLLRWIDDFKYDVLVLGSINSAKRLLMGDIRAKHPGVRTILSNSLHTLSSLGQHAGDVRQQNRVVLIEDLHVSRNALDSVVGQETLRKFLDEKKHGVKVNGSEGKHQFVCSTYPKHCDGLQSRFCSERLFHHFFRFNVQPYKMVDISNIFLGQIHLSVCTEYEITEKELKQGCQTLILSLMTMTFNLFEKAHVDLIDPVCMSPKMLSQMYNYLEISVHDLIALDKAKLSDIKEWGKILVENLHCLQFSGPAYGTIQKTAVEMCNDPIMNFLRDSPAILNVADDVHSKLEQGNAPLQRNPLTTEMIRDCLESVSREKGWNPFNSAEIPLRDSMELTFWGEMMKRDLKSVWTHIHYKKFAHCVKVLVVESSADIMCLGNRLRLSDVAASLTSVHRQAIFVRFEKGLDWETTLEQTHTTPIVVSMDENDVGRSQAFELCLQKLVEERPYSSKEFSDGQVQIIVQCKHMQSFLRKLSLHSPLLLRYAETCTLQQNVEHAGDLVRSVAEAIFDKTLLQICGSFDVTVDITPETKEAIIASVLGMYERSLQWHTRKQNEITKETPSHHTTNPLGHIFEHVYISAWLLANCWYSNKEARTVVTQQLSALSSLDSALETATLQYNEVQQEFEMTLDRTSSLLLSIAQQKHIIEKREFDHAAEEFSLKSRAKKLELGKKKAQLKIETSYQSFLKGVESVLQVSEMEIEDVRMNNKPPKLVQRLARACAYILALNHPNTKDQVAKTKAMDWSELNTNLFSRIRVYDNTVESRISFFKREIDTFPIDEILEKVRTQHVNVQEALDELNSLLLLPDFKLHRVEQVSKALKPLCAWILAVYEHIKESLELDHLEIEHNRCQTEMKMFQNLNALKEKDEVQRLKRQLLNLKKNYEICSENFTALEQRKRNLEYYIETCKLLIEKVRPWRSYCEAALDKLDQNKEVLSFEIVAAGSIVVYASSLDKKERDHLKKCWGEEAFAQILELCKVGEDNVVEAPTTALSFDLHDFLRRNFTHEWFLDEEVNIFKVLDICNQSTLHLGSQTHFAESIGIAWLAWKSLGKTCLFIDPEEICQMYVNAWEASQGKIKNKAKELVSFSCVKIEDVLNAQDSDSGDAKPGLRESSGEALVYAQSTLFPHESHSEEDRLFAKVHIIDLTLKEPNQVHQNICILMSRFFGKTLHPLVCPEKPQLAIQEMQDELQILLLNLSDNKTKLCKTFTDSAYKEFISQKDSDLTIDLGKLQLLKTGISAQLEDYESLSNHWKSQQDLIVNYFGTIPDSVKVFAKCLSTLFSASSVAWGYFHGCPLNLFINVLERKMYSALPVAIKESGEEVRKQFLSSHRFQKQIVRSMFDLLVTRRYMASDWILKTMHLAFHFEFLGESRPRQPGRGLQEEEWGYFLEHFLQQCLSAEGIDRRVDISLNTSGKGWNKKILKVIRAFQKHYSGGGSYDVVESIFGNIKELGMEIGMEDVLGNLDQCIDAMDSRADLTYWRFAVVLFMAASSHREEELVALWLIKQIIAMDFTSSTATQASDLAEQIELLDNRIPLLLASTTSSALQLVEQAALRYSMSFQKVSDGKMKTKNIWQVVAQKSMRSKKLHTQEVSFVSIYHLYSLEDEALDKFLFKHVEDGDWLVLVDVDIENKRHKRICKMFQEILAPQLFLSPPKSRFKLILCMNSYETFNPFIHSISTVVASKPNASKTLDISFFACKCLPYMCSRALWQGGEVVGIHDKASITSPSMLSGEVLELFEAYQSYAERCLHEAAKEITHEEDRLKLQQTTPTLLTEESELGAAWRGYAIIIALVQRLVVDRQMIGCGVPKGKRHMYPSHFEFIAGVQAIKNWLDVLMKAGESMEISTSTLALDRILGAERIKKISSGIIGSVYGPLYGCVLFSDNPEEKNKVIYNTEDFHMIFWSAMYSRYFTYDILKPSFMYKLATVGSMLTKPKEGDEYYTSQQTYPVRAMAKAGNSLVAIGDFVGTVLALPADSLSSISDLSSVAIGQVTFFKRNQDYSQELLSLQHLLLHRTVLPTLEMVHDLNAKMEGMIDQCKRLHAKVQGGHTFLRGIPHKSKLISSLSEFLRSELEAMLSLLFRVLTDLSKAVRFLGLLRNYEVDVPPSSSEMNLLLCIFMNYVPNKWKLSKHDSDTRQHNFSYSSLSSWRSHVEHNVEFIFSICDEVEQGKPKLTFDLRRVLNPRLFFDTLRVGFCMNNQTQYPSLKYDFVSEKVYASSPDITRGAAARDYPDIVIMGLSVSNAIWNENTQQLQDIRMQLDQSEAGKDHLPEHVQCSRLLPPFVISPSVGEGDKVDLPANILFHKSLLTEEYCDLPLVASCISEDLQNHTDHLICTLRLPSRRSTSYWLRKGTTAFLHRS</sequence>
<reference evidence="3 4" key="1">
    <citation type="submission" date="2018-07" db="EMBL/GenBank/DDBJ databases">
        <title>The complete nuclear genome of the prasinophyte Chloropicon primus (CCMP1205).</title>
        <authorList>
            <person name="Pombert J.-F."/>
            <person name="Otis C."/>
            <person name="Turmel M."/>
            <person name="Lemieux C."/>
        </authorList>
    </citation>
    <scope>NUCLEOTIDE SEQUENCE [LARGE SCALE GENOMIC DNA]</scope>
    <source>
        <strain evidence="3 4">CCMP1205</strain>
    </source>
</reference>
<dbReference type="Gene3D" id="1.20.58.1120">
    <property type="match status" value="1"/>
</dbReference>
<dbReference type="InterPro" id="IPR042228">
    <property type="entry name" value="Dynein_linker_3"/>
</dbReference>
<protein>
    <submittedName>
        <fullName evidence="3">Heavy chain of dynein</fullName>
    </submittedName>
</protein>
<dbReference type="GO" id="GO:0008569">
    <property type="term" value="F:minus-end-directed microtubule motor activity"/>
    <property type="evidence" value="ECO:0007669"/>
    <property type="project" value="TreeGrafter"/>
</dbReference>
<evidence type="ECO:0000256" key="1">
    <source>
        <dbReference type="SAM" id="Coils"/>
    </source>
</evidence>
<dbReference type="Proteomes" id="UP000316726">
    <property type="component" value="Chromosome 7"/>
</dbReference>
<organism evidence="3 4">
    <name type="scientific">Chloropicon primus</name>
    <dbReference type="NCBI Taxonomy" id="1764295"/>
    <lineage>
        <taxon>Eukaryota</taxon>
        <taxon>Viridiplantae</taxon>
        <taxon>Chlorophyta</taxon>
        <taxon>Chloropicophyceae</taxon>
        <taxon>Chloropicales</taxon>
        <taxon>Chloropicaceae</taxon>
        <taxon>Chloropicon</taxon>
    </lineage>
</organism>
<proteinExistence type="predicted"/>
<dbReference type="GO" id="GO:0030286">
    <property type="term" value="C:dynein complex"/>
    <property type="evidence" value="ECO:0007669"/>
    <property type="project" value="InterPro"/>
</dbReference>
<feature type="coiled-coil region" evidence="1">
    <location>
        <begin position="3022"/>
        <end position="3056"/>
    </location>
</feature>
<dbReference type="EMBL" id="CP031040">
    <property type="protein sequence ID" value="QDZ22129.1"/>
    <property type="molecule type" value="Genomic_DNA"/>
</dbReference>
<feature type="region of interest" description="Disordered" evidence="2">
    <location>
        <begin position="1"/>
        <end position="79"/>
    </location>
</feature>
<dbReference type="Gene3D" id="1.20.920.20">
    <property type="match status" value="1"/>
</dbReference>
<evidence type="ECO:0000256" key="2">
    <source>
        <dbReference type="SAM" id="MobiDB-lite"/>
    </source>
</evidence>
<evidence type="ECO:0000313" key="3">
    <source>
        <dbReference type="EMBL" id="QDZ22129.1"/>
    </source>
</evidence>
<evidence type="ECO:0000313" key="4">
    <source>
        <dbReference type="Proteomes" id="UP000316726"/>
    </source>
</evidence>
<accession>A0A5B8MNQ9</accession>
<name>A0A5B8MNQ9_9CHLO</name>
<dbReference type="GO" id="GO:0051959">
    <property type="term" value="F:dynein light intermediate chain binding"/>
    <property type="evidence" value="ECO:0007669"/>
    <property type="project" value="InterPro"/>
</dbReference>
<dbReference type="InterPro" id="IPR026983">
    <property type="entry name" value="DHC"/>
</dbReference>
<dbReference type="Gene3D" id="3.40.50.300">
    <property type="entry name" value="P-loop containing nucleotide triphosphate hydrolases"/>
    <property type="match status" value="1"/>
</dbReference>
<feature type="compositionally biased region" description="Basic and acidic residues" evidence="2">
    <location>
        <begin position="64"/>
        <end position="79"/>
    </location>
</feature>
<dbReference type="OrthoDB" id="5593012at2759"/>
<dbReference type="PANTHER" id="PTHR10676">
    <property type="entry name" value="DYNEIN HEAVY CHAIN FAMILY PROTEIN"/>
    <property type="match status" value="1"/>
</dbReference>
<dbReference type="PANTHER" id="PTHR10676:SF398">
    <property type="entry name" value="DYNEIN HEAVY CHAIN"/>
    <property type="match status" value="1"/>
</dbReference>